<organism evidence="2 3">
    <name type="scientific">Salix koriyanagi</name>
    <dbReference type="NCBI Taxonomy" id="2511006"/>
    <lineage>
        <taxon>Eukaryota</taxon>
        <taxon>Viridiplantae</taxon>
        <taxon>Streptophyta</taxon>
        <taxon>Embryophyta</taxon>
        <taxon>Tracheophyta</taxon>
        <taxon>Spermatophyta</taxon>
        <taxon>Magnoliopsida</taxon>
        <taxon>eudicotyledons</taxon>
        <taxon>Gunneridae</taxon>
        <taxon>Pentapetalae</taxon>
        <taxon>rosids</taxon>
        <taxon>fabids</taxon>
        <taxon>Malpighiales</taxon>
        <taxon>Salicaceae</taxon>
        <taxon>Saliceae</taxon>
        <taxon>Salix</taxon>
    </lineage>
</organism>
<proteinExistence type="predicted"/>
<reference evidence="2" key="2">
    <citation type="journal article" date="2023" name="Int. J. Mol. Sci.">
        <title>De Novo Assembly and Annotation of 11 Diverse Shrub Willow (Salix) Genomes Reveals Novel Gene Organization in Sex-Linked Regions.</title>
        <authorList>
            <person name="Hyden B."/>
            <person name="Feng K."/>
            <person name="Yates T.B."/>
            <person name="Jawdy S."/>
            <person name="Cereghino C."/>
            <person name="Smart L.B."/>
            <person name="Muchero W."/>
        </authorList>
    </citation>
    <scope>NUCLEOTIDE SEQUENCE</scope>
    <source>
        <tissue evidence="2">Shoot tip</tissue>
    </source>
</reference>
<dbReference type="Proteomes" id="UP001151752">
    <property type="component" value="Chromosome 11"/>
</dbReference>
<keyword evidence="3" id="KW-1185">Reference proteome</keyword>
<reference evidence="2" key="1">
    <citation type="submission" date="2022-11" db="EMBL/GenBank/DDBJ databases">
        <authorList>
            <person name="Hyden B.L."/>
            <person name="Feng K."/>
            <person name="Yates T."/>
            <person name="Jawdy S."/>
            <person name="Smart L.B."/>
            <person name="Muchero W."/>
        </authorList>
    </citation>
    <scope>NUCLEOTIDE SEQUENCE</scope>
    <source>
        <tissue evidence="2">Shoot tip</tissue>
    </source>
</reference>
<name>A0A9Q0UDT2_9ROSI</name>
<evidence type="ECO:0000313" key="2">
    <source>
        <dbReference type="EMBL" id="KAJ6728137.1"/>
    </source>
</evidence>
<dbReference type="AlphaFoldDB" id="A0A9Q0UDT2"/>
<comment type="caution">
    <text evidence="2">The sequence shown here is derived from an EMBL/GenBank/DDBJ whole genome shotgun (WGS) entry which is preliminary data.</text>
</comment>
<evidence type="ECO:0000256" key="1">
    <source>
        <dbReference type="SAM" id="MobiDB-lite"/>
    </source>
</evidence>
<evidence type="ECO:0000313" key="3">
    <source>
        <dbReference type="Proteomes" id="UP001151752"/>
    </source>
</evidence>
<feature type="region of interest" description="Disordered" evidence="1">
    <location>
        <begin position="36"/>
        <end position="60"/>
    </location>
</feature>
<accession>A0A9Q0UDT2</accession>
<dbReference type="EMBL" id="JAPFFM010000012">
    <property type="protein sequence ID" value="KAJ6728137.1"/>
    <property type="molecule type" value="Genomic_DNA"/>
</dbReference>
<protein>
    <submittedName>
        <fullName evidence="2">Uncharacterized protein</fullName>
    </submittedName>
</protein>
<gene>
    <name evidence="2" type="ORF">OIU74_006233</name>
</gene>
<sequence length="115" mass="12461">MEWEWSLLRRGWASLVISSSDIQCFSIEDQQHKVSGSVIGSSPGKFSRPSSGGPVMASDRSEVNLHPPWLASLANEVHNFLNSSCSCPSTGALAANSQHVKTKRTLHDQRALLSA</sequence>